<dbReference type="PANTHER" id="PTHR46413:SF1">
    <property type="entry name" value="HEAVY METAL-ASSOCIATED ISOPRENYLATED PLANT PROTEIN 6"/>
    <property type="match status" value="1"/>
</dbReference>
<accession>A0A6P5YZS9</accession>
<feature type="compositionally biased region" description="Basic and acidic residues" evidence="1">
    <location>
        <begin position="84"/>
        <end position="102"/>
    </location>
</feature>
<feature type="domain" description="HMA" evidence="2">
    <location>
        <begin position="128"/>
        <end position="191"/>
    </location>
</feature>
<evidence type="ECO:0000259" key="2">
    <source>
        <dbReference type="PROSITE" id="PS50846"/>
    </source>
</evidence>
<dbReference type="GeneID" id="111296182"/>
<dbReference type="SUPFAM" id="SSF55008">
    <property type="entry name" value="HMA, heavy metal-associated domain"/>
    <property type="match status" value="2"/>
</dbReference>
<evidence type="ECO:0000313" key="4">
    <source>
        <dbReference type="RefSeq" id="XP_022746044.1"/>
    </source>
</evidence>
<feature type="region of interest" description="Disordered" evidence="1">
    <location>
        <begin position="194"/>
        <end position="280"/>
    </location>
</feature>
<evidence type="ECO:0000256" key="1">
    <source>
        <dbReference type="SAM" id="MobiDB-lite"/>
    </source>
</evidence>
<dbReference type="RefSeq" id="XP_022746044.1">
    <property type="nucleotide sequence ID" value="XM_022890309.1"/>
</dbReference>
<dbReference type="CDD" id="cd00371">
    <property type="entry name" value="HMA"/>
    <property type="match status" value="1"/>
</dbReference>
<feature type="compositionally biased region" description="Basic and acidic residues" evidence="1">
    <location>
        <begin position="110"/>
        <end position="127"/>
    </location>
</feature>
<dbReference type="Proteomes" id="UP000515121">
    <property type="component" value="Unplaced"/>
</dbReference>
<dbReference type="InterPro" id="IPR006121">
    <property type="entry name" value="HMA_dom"/>
</dbReference>
<feature type="region of interest" description="Disordered" evidence="1">
    <location>
        <begin position="84"/>
        <end position="132"/>
    </location>
</feature>
<dbReference type="PANTHER" id="PTHR46413">
    <property type="entry name" value="HEAVY METAL-ASSOCIATED ISOPRENYLATED PLANT PROTEIN 6"/>
    <property type="match status" value="1"/>
</dbReference>
<feature type="region of interest" description="Disordered" evidence="1">
    <location>
        <begin position="1"/>
        <end position="28"/>
    </location>
</feature>
<proteinExistence type="predicted"/>
<keyword evidence="3" id="KW-1185">Reference proteome</keyword>
<organism evidence="3 4">
    <name type="scientific">Durio zibethinus</name>
    <name type="common">Durian</name>
    <dbReference type="NCBI Taxonomy" id="66656"/>
    <lineage>
        <taxon>Eukaryota</taxon>
        <taxon>Viridiplantae</taxon>
        <taxon>Streptophyta</taxon>
        <taxon>Embryophyta</taxon>
        <taxon>Tracheophyta</taxon>
        <taxon>Spermatophyta</taxon>
        <taxon>Magnoliopsida</taxon>
        <taxon>eudicotyledons</taxon>
        <taxon>Gunneridae</taxon>
        <taxon>Pentapetalae</taxon>
        <taxon>rosids</taxon>
        <taxon>malvids</taxon>
        <taxon>Malvales</taxon>
        <taxon>Malvaceae</taxon>
        <taxon>Helicteroideae</taxon>
        <taxon>Durio</taxon>
    </lineage>
</organism>
<dbReference type="AlphaFoldDB" id="A0A6P5YZS9"/>
<dbReference type="PROSITE" id="PS50846">
    <property type="entry name" value="HMA_2"/>
    <property type="match status" value="2"/>
</dbReference>
<protein>
    <submittedName>
        <fullName evidence="4">Heavy metal-associated isoprenylated plant protein 5-like</fullName>
    </submittedName>
</protein>
<dbReference type="InterPro" id="IPR036163">
    <property type="entry name" value="HMA_dom_sf"/>
</dbReference>
<dbReference type="GO" id="GO:0046872">
    <property type="term" value="F:metal ion binding"/>
    <property type="evidence" value="ECO:0007669"/>
    <property type="project" value="InterPro"/>
</dbReference>
<sequence length="381" mass="41752">MGEQQGAKPEAEKKPAADAGTKKDDGKVTAVYKIDMHCDGCAKKIKRAIKHYDGVDEVQTDRGANKLTVIGKVDPAKVRDRLAEKTKKKVDLISPQPKKDDAPAAAGGGGDKKPDAEKKPEEKKPPKESTVALKIRTHCDGCIRKIKKIILKYNGVQSVNVDGAKDLVTVKGTMDVKDLIPYLKEKLRRSVDVFSPKKDDAGEKKDGGEKKDTGGDNKEKGKEAAAVGEKKEGGGEKKEGGGEKKEGGGEKKKDGGEKKEDGGEKKEGGGEKKEGDGGEAKMEVSKMEYHGYAYPSRPMYWSDGHVYGNPSYAIEGYQNQYGEYGYMNHPGDMNHPGYMNMNQGYNMHPWYANQGYMTDPRYQHHAPQMFSDENPNSCSVM</sequence>
<feature type="compositionally biased region" description="Basic and acidic residues" evidence="1">
    <location>
        <begin position="9"/>
        <end position="27"/>
    </location>
</feature>
<dbReference type="Gene3D" id="3.30.70.100">
    <property type="match status" value="2"/>
</dbReference>
<dbReference type="InterPro" id="IPR044594">
    <property type="entry name" value="HIPP01/3/5/6"/>
</dbReference>
<name>A0A6P5YZS9_DURZI</name>
<evidence type="ECO:0000313" key="3">
    <source>
        <dbReference type="Proteomes" id="UP000515121"/>
    </source>
</evidence>
<dbReference type="OrthoDB" id="773760at2759"/>
<reference evidence="4" key="1">
    <citation type="submission" date="2025-08" db="UniProtKB">
        <authorList>
            <consortium name="RefSeq"/>
        </authorList>
    </citation>
    <scope>IDENTIFICATION</scope>
    <source>
        <tissue evidence="4">Fruit stalk</tissue>
    </source>
</reference>
<feature type="domain" description="HMA" evidence="2">
    <location>
        <begin position="27"/>
        <end position="90"/>
    </location>
</feature>
<dbReference type="KEGG" id="dzi:111296182"/>
<gene>
    <name evidence="4" type="primary">LOC111296182</name>
</gene>
<dbReference type="Pfam" id="PF00403">
    <property type="entry name" value="HMA"/>
    <property type="match status" value="2"/>
</dbReference>